<gene>
    <name evidence="1" type="ORF">FHR82_003282</name>
</gene>
<evidence type="ECO:0000313" key="1">
    <source>
        <dbReference type="EMBL" id="MBB4907062.1"/>
    </source>
</evidence>
<accession>A0A7W7VEC0</accession>
<name>A0A7W7VEC0_9PSEU</name>
<protein>
    <recommendedName>
        <fullName evidence="3">SIR2-like domain-containing protein</fullName>
    </recommendedName>
</protein>
<organism evidence="1 2">
    <name type="scientific">Actinophytocola algeriensis</name>
    <dbReference type="NCBI Taxonomy" id="1768010"/>
    <lineage>
        <taxon>Bacteria</taxon>
        <taxon>Bacillati</taxon>
        <taxon>Actinomycetota</taxon>
        <taxon>Actinomycetes</taxon>
        <taxon>Pseudonocardiales</taxon>
        <taxon>Pseudonocardiaceae</taxon>
    </lineage>
</organism>
<evidence type="ECO:0008006" key="3">
    <source>
        <dbReference type="Google" id="ProtNLM"/>
    </source>
</evidence>
<dbReference type="Proteomes" id="UP000520767">
    <property type="component" value="Unassembled WGS sequence"/>
</dbReference>
<dbReference type="Pfam" id="PF13289">
    <property type="entry name" value="SIR2_2"/>
    <property type="match status" value="1"/>
</dbReference>
<dbReference type="RefSeq" id="WP_184811186.1">
    <property type="nucleotide sequence ID" value="NZ_JACHJQ010000003.1"/>
</dbReference>
<keyword evidence="2" id="KW-1185">Reference proteome</keyword>
<reference evidence="1 2" key="1">
    <citation type="submission" date="2020-08" db="EMBL/GenBank/DDBJ databases">
        <title>Genomic Encyclopedia of Type Strains, Phase III (KMG-III): the genomes of soil and plant-associated and newly described type strains.</title>
        <authorList>
            <person name="Whitman W."/>
        </authorList>
    </citation>
    <scope>NUCLEOTIDE SEQUENCE [LARGE SCALE GENOMIC DNA]</scope>
    <source>
        <strain evidence="1 2">CECT 8960</strain>
    </source>
</reference>
<dbReference type="AlphaFoldDB" id="A0A7W7VEC0"/>
<dbReference type="EMBL" id="JACHJQ010000003">
    <property type="protein sequence ID" value="MBB4907062.1"/>
    <property type="molecule type" value="Genomic_DNA"/>
</dbReference>
<evidence type="ECO:0000313" key="2">
    <source>
        <dbReference type="Proteomes" id="UP000520767"/>
    </source>
</evidence>
<sequence>MSNIVDPSTFVDGHTFSFQSQPYLRDLFEAVASGRLPLVLVLGAGVSMNASLPSWRSLITKMAGAIDDEALRRMAVRDSSDPMRKAEIVLNLVKQGNVNVQDHEVIRDALYHKNATVVPGQLANSLARLIYTHRSHVKVLTTNFDDIIEKALYGYFDISRVGSYSISQVDAWAEWGRTNGNIGVMHLHGLVRQGKDPEEPIILTESQFLKYGSRVRAAISDTIDGACTIFVGLSMSDPNLIGPLYQSAKSSSPRFALVVPGLEAGASVEESARYAIGSARYLEEKLNLRPIFLRSYSQLNQVISDLALASVEPDRYLTDGSLVYNERLSRALDMCYTAIGCGPDDWVPYGEAGVAFNDRLYQALNAPGGPLDVLKRLSPLYRNTKLGGPGGENFGLSLWLRTRESLATRESYSLCMVGTSAFTHREEWSMRREVPVSADTPFSAAQAIFQGSRQVANVVPSPTSQIWRGVVAAPVLLVASGSDKNINGEPADILTIGAITLNSTHLVTDLEDGKEPDPEEVSIIKRLKAAHYDELIGSLQKAAEFVLDPG</sequence>
<proteinExistence type="predicted"/>
<dbReference type="InterPro" id="IPR029035">
    <property type="entry name" value="DHS-like_NAD/FAD-binding_dom"/>
</dbReference>
<comment type="caution">
    <text evidence="1">The sequence shown here is derived from an EMBL/GenBank/DDBJ whole genome shotgun (WGS) entry which is preliminary data.</text>
</comment>
<dbReference type="SUPFAM" id="SSF52467">
    <property type="entry name" value="DHS-like NAD/FAD-binding domain"/>
    <property type="match status" value="1"/>
</dbReference>